<dbReference type="Gene3D" id="3.40.50.1000">
    <property type="entry name" value="HAD superfamily/HAD-like"/>
    <property type="match status" value="1"/>
</dbReference>
<comment type="caution">
    <text evidence="1">The sequence shown here is derived from an EMBL/GenBank/DDBJ whole genome shotgun (WGS) entry which is preliminary data.</text>
</comment>
<evidence type="ECO:0000313" key="2">
    <source>
        <dbReference type="Proteomes" id="UP000823927"/>
    </source>
</evidence>
<dbReference type="NCBIfam" id="TIGR00099">
    <property type="entry name" value="Cof-subfamily"/>
    <property type="match status" value="1"/>
</dbReference>
<dbReference type="SUPFAM" id="SSF56784">
    <property type="entry name" value="HAD-like"/>
    <property type="match status" value="1"/>
</dbReference>
<proteinExistence type="predicted"/>
<gene>
    <name evidence="1" type="ORF">IAB46_10805</name>
</gene>
<keyword evidence="1" id="KW-0378">Hydrolase</keyword>
<evidence type="ECO:0000313" key="1">
    <source>
        <dbReference type="EMBL" id="HIS48018.1"/>
    </source>
</evidence>
<dbReference type="EMBL" id="DVIT01000040">
    <property type="protein sequence ID" value="HIS48018.1"/>
    <property type="molecule type" value="Genomic_DNA"/>
</dbReference>
<dbReference type="SFLD" id="SFLDS00003">
    <property type="entry name" value="Haloacid_Dehalogenase"/>
    <property type="match status" value="1"/>
</dbReference>
<dbReference type="InterPro" id="IPR000150">
    <property type="entry name" value="Cof"/>
</dbReference>
<dbReference type="GO" id="GO:0016791">
    <property type="term" value="F:phosphatase activity"/>
    <property type="evidence" value="ECO:0007669"/>
    <property type="project" value="TreeGrafter"/>
</dbReference>
<name>A0A9D1F5M0_9FIRM</name>
<dbReference type="InterPro" id="IPR006379">
    <property type="entry name" value="HAD-SF_hydro_IIB"/>
</dbReference>
<sequence>MNGRKMMFFDIDGTLIPEGKAMVPESTKKALKQARENGHLLFINTGRTYFNIDPFIRALDFDGYVCGCGTYIYYRGQQLLANTIPHDRCVKLVEHMRSCRIPGFYEENDHIYFDRDAAGHESGTQAARILEDARRTFGTKAYDLPENIYSDSFTFDKILAFVQPYSDLEQFRAYSDTFMEYIDRGGNMGEIIQKGYSKATGIRFLCDHLKISLDDCYAFGDSTNDLAMLDYVPYSVAMGNSDAIVKERCAYITDDVEHDGIYNAMKHFGLI</sequence>
<dbReference type="GO" id="GO:0005829">
    <property type="term" value="C:cytosol"/>
    <property type="evidence" value="ECO:0007669"/>
    <property type="project" value="TreeGrafter"/>
</dbReference>
<dbReference type="InterPro" id="IPR023214">
    <property type="entry name" value="HAD_sf"/>
</dbReference>
<dbReference type="GO" id="GO:0000287">
    <property type="term" value="F:magnesium ion binding"/>
    <property type="evidence" value="ECO:0007669"/>
    <property type="project" value="TreeGrafter"/>
</dbReference>
<organism evidence="1 2">
    <name type="scientific">Candidatus Scybalocola faecigallinarum</name>
    <dbReference type="NCBI Taxonomy" id="2840941"/>
    <lineage>
        <taxon>Bacteria</taxon>
        <taxon>Bacillati</taxon>
        <taxon>Bacillota</taxon>
        <taxon>Clostridia</taxon>
        <taxon>Lachnospirales</taxon>
        <taxon>Lachnospiraceae</taxon>
        <taxon>Lachnospiraceae incertae sedis</taxon>
        <taxon>Candidatus Scybalocola (ex Gilroy et al. 2021)</taxon>
    </lineage>
</organism>
<dbReference type="PROSITE" id="PS01229">
    <property type="entry name" value="COF_2"/>
    <property type="match status" value="1"/>
</dbReference>
<dbReference type="Proteomes" id="UP000823927">
    <property type="component" value="Unassembled WGS sequence"/>
</dbReference>
<protein>
    <submittedName>
        <fullName evidence="1">HAD family hydrolase</fullName>
    </submittedName>
</protein>
<dbReference type="PANTHER" id="PTHR10000:SF25">
    <property type="entry name" value="PHOSPHATASE YKRA-RELATED"/>
    <property type="match status" value="1"/>
</dbReference>
<dbReference type="NCBIfam" id="TIGR01484">
    <property type="entry name" value="HAD-SF-IIB"/>
    <property type="match status" value="1"/>
</dbReference>
<accession>A0A9D1F5M0</accession>
<dbReference type="Pfam" id="PF08282">
    <property type="entry name" value="Hydrolase_3"/>
    <property type="match status" value="1"/>
</dbReference>
<dbReference type="PANTHER" id="PTHR10000">
    <property type="entry name" value="PHOSPHOSERINE PHOSPHATASE"/>
    <property type="match status" value="1"/>
</dbReference>
<dbReference type="SFLD" id="SFLDG01140">
    <property type="entry name" value="C2.B:_Phosphomannomutase_and_P"/>
    <property type="match status" value="1"/>
</dbReference>
<dbReference type="Gene3D" id="3.30.1240.10">
    <property type="match status" value="1"/>
</dbReference>
<dbReference type="InterPro" id="IPR036412">
    <property type="entry name" value="HAD-like_sf"/>
</dbReference>
<reference evidence="1" key="1">
    <citation type="submission" date="2020-10" db="EMBL/GenBank/DDBJ databases">
        <authorList>
            <person name="Gilroy R."/>
        </authorList>
    </citation>
    <scope>NUCLEOTIDE SEQUENCE</scope>
    <source>
        <strain evidence="1">CHK178-757</strain>
    </source>
</reference>
<dbReference type="AlphaFoldDB" id="A0A9D1F5M0"/>
<reference evidence="1" key="2">
    <citation type="journal article" date="2021" name="PeerJ">
        <title>Extensive microbial diversity within the chicken gut microbiome revealed by metagenomics and culture.</title>
        <authorList>
            <person name="Gilroy R."/>
            <person name="Ravi A."/>
            <person name="Getino M."/>
            <person name="Pursley I."/>
            <person name="Horton D.L."/>
            <person name="Alikhan N.F."/>
            <person name="Baker D."/>
            <person name="Gharbi K."/>
            <person name="Hall N."/>
            <person name="Watson M."/>
            <person name="Adriaenssens E.M."/>
            <person name="Foster-Nyarko E."/>
            <person name="Jarju S."/>
            <person name="Secka A."/>
            <person name="Antonio M."/>
            <person name="Oren A."/>
            <person name="Chaudhuri R.R."/>
            <person name="La Ragione R."/>
            <person name="Hildebrand F."/>
            <person name="Pallen M.J."/>
        </authorList>
    </citation>
    <scope>NUCLEOTIDE SEQUENCE</scope>
    <source>
        <strain evidence="1">CHK178-757</strain>
    </source>
</reference>